<keyword evidence="7" id="KW-1185">Reference proteome</keyword>
<evidence type="ECO:0000313" key="8">
    <source>
        <dbReference type="RefSeq" id="XP_015174672.1"/>
    </source>
</evidence>
<dbReference type="PANTHER" id="PTHR10755:SF0">
    <property type="entry name" value="OXYGEN-DEPENDENT COPROPORPHYRINOGEN-III OXIDASE, MITOCHONDRIAL"/>
    <property type="match status" value="1"/>
</dbReference>
<keyword evidence="5" id="KW-0560">Oxidoreductase</keyword>
<dbReference type="PRINTS" id="PR00073">
    <property type="entry name" value="COPRGNOXDASE"/>
</dbReference>
<evidence type="ECO:0000313" key="7">
    <source>
        <dbReference type="Proteomes" id="UP000694924"/>
    </source>
</evidence>
<dbReference type="PIRSF" id="PIRSF000166">
    <property type="entry name" value="Coproporphyri_ox"/>
    <property type="match status" value="1"/>
</dbReference>
<dbReference type="PROSITE" id="PS01021">
    <property type="entry name" value="COPROGEN_OXIDASE"/>
    <property type="match status" value="1"/>
</dbReference>
<comment type="subunit">
    <text evidence="3">Homodimer.</text>
</comment>
<dbReference type="RefSeq" id="XP_015174672.1">
    <property type="nucleotide sequence ID" value="XM_015319186.1"/>
</dbReference>
<gene>
    <name evidence="8" type="primary">LOC107065466</name>
</gene>
<protein>
    <recommendedName>
        <fullName evidence="4">coproporphyrinogen oxidase</fullName>
        <ecNumber evidence="4">1.3.3.3</ecNumber>
    </recommendedName>
</protein>
<dbReference type="InterPro" id="IPR018375">
    <property type="entry name" value="Coprogen_oxidase_CS"/>
</dbReference>
<evidence type="ECO:0000256" key="6">
    <source>
        <dbReference type="ARBA" id="ARBA00023244"/>
    </source>
</evidence>
<evidence type="ECO:0000256" key="5">
    <source>
        <dbReference type="ARBA" id="ARBA00023002"/>
    </source>
</evidence>
<accession>A0ABM1I385</accession>
<comment type="pathway">
    <text evidence="1">Porphyrin-containing compound metabolism; protoporphyrin-IX biosynthesis; protoporphyrinogen-IX from coproporphyrinogen-III (O2 route): step 1/1.</text>
</comment>
<dbReference type="SUPFAM" id="SSF102886">
    <property type="entry name" value="Coproporphyrinogen III oxidase"/>
    <property type="match status" value="1"/>
</dbReference>
<organism evidence="7 8">
    <name type="scientific">Polistes dominula</name>
    <name type="common">European paper wasp</name>
    <name type="synonym">Vespa dominula</name>
    <dbReference type="NCBI Taxonomy" id="743375"/>
    <lineage>
        <taxon>Eukaryota</taxon>
        <taxon>Metazoa</taxon>
        <taxon>Ecdysozoa</taxon>
        <taxon>Arthropoda</taxon>
        <taxon>Hexapoda</taxon>
        <taxon>Insecta</taxon>
        <taxon>Pterygota</taxon>
        <taxon>Neoptera</taxon>
        <taxon>Endopterygota</taxon>
        <taxon>Hymenoptera</taxon>
        <taxon>Apocrita</taxon>
        <taxon>Aculeata</taxon>
        <taxon>Vespoidea</taxon>
        <taxon>Vespidae</taxon>
        <taxon>Polistinae</taxon>
        <taxon>Polistini</taxon>
        <taxon>Polistes</taxon>
    </lineage>
</organism>
<proteinExistence type="inferred from homology"/>
<name>A0ABM1I385_POLDO</name>
<dbReference type="InterPro" id="IPR001260">
    <property type="entry name" value="Coprogen_oxidase_aer"/>
</dbReference>
<sequence length="389" mass="44489">MATRTILKNWNKFYEIFSHRLSGSHGRGITLTFLGAGVTTGIVLYNVSNSKVIAAQTTLNIKNFMAQPITSIDKLKQNRDDMKTKMELLILKIQADFCKQLESLEENSSHFKVDRWTRAEGGGGITCVLQDGTVFEKAGVNISVVSGFLPPGAIQQMKARGKQMDEGSLPFFAAGVSAVIHPRNPMVPTIHFNYRYFEIQNNDGSTQWWFGGGTDLTPYYLDENDAKHFHGTLKKACDKHNPSYYEKFKKWCDDYFYIYHRGERRGIGGIFFDDLDTPSQNEAYLFVKSCAEAVIPSYIPLIKKHKNDGYGYAERQWQLLRRGRYVEFNLIYDRGTKFGLYTPGARYESILMSLPLSAKWEYMHEPKPNSKEAKLTEVLKNPRDWLNST</sequence>
<evidence type="ECO:0000256" key="1">
    <source>
        <dbReference type="ARBA" id="ARBA00005168"/>
    </source>
</evidence>
<comment type="similarity">
    <text evidence="2">Belongs to the aerobic coproporphyrinogen-III oxidase family.</text>
</comment>
<evidence type="ECO:0000256" key="2">
    <source>
        <dbReference type="ARBA" id="ARBA00010644"/>
    </source>
</evidence>
<dbReference type="Pfam" id="PF01218">
    <property type="entry name" value="Coprogen_oxidas"/>
    <property type="match status" value="1"/>
</dbReference>
<dbReference type="PANTHER" id="PTHR10755">
    <property type="entry name" value="COPROPORPHYRINOGEN III OXIDASE, MITOCHONDRIAL"/>
    <property type="match status" value="1"/>
</dbReference>
<evidence type="ECO:0000256" key="3">
    <source>
        <dbReference type="ARBA" id="ARBA00011738"/>
    </source>
</evidence>
<evidence type="ECO:0000256" key="4">
    <source>
        <dbReference type="ARBA" id="ARBA00012869"/>
    </source>
</evidence>
<dbReference type="GeneID" id="107065466"/>
<dbReference type="Proteomes" id="UP000694924">
    <property type="component" value="Unplaced"/>
</dbReference>
<dbReference type="Gene3D" id="3.40.1500.10">
    <property type="entry name" value="Coproporphyrinogen III oxidase, aerobic"/>
    <property type="match status" value="1"/>
</dbReference>
<dbReference type="InterPro" id="IPR036406">
    <property type="entry name" value="Coprogen_oxidase_aer_sf"/>
</dbReference>
<dbReference type="NCBIfam" id="NF003727">
    <property type="entry name" value="PRK05330.1"/>
    <property type="match status" value="1"/>
</dbReference>
<keyword evidence="6" id="KW-0627">Porphyrin biosynthesis</keyword>
<reference evidence="8" key="1">
    <citation type="submission" date="2025-08" db="UniProtKB">
        <authorList>
            <consortium name="RefSeq"/>
        </authorList>
    </citation>
    <scope>IDENTIFICATION</scope>
    <source>
        <tissue evidence="8">Whole body</tissue>
    </source>
</reference>
<dbReference type="EC" id="1.3.3.3" evidence="4"/>